<feature type="domain" description="PPIase FKBP-type" evidence="5">
    <location>
        <begin position="182"/>
        <end position="272"/>
    </location>
</feature>
<feature type="compositionally biased region" description="Polar residues" evidence="3">
    <location>
        <begin position="367"/>
        <end position="380"/>
    </location>
</feature>
<feature type="region of interest" description="Disordered" evidence="3">
    <location>
        <begin position="912"/>
        <end position="973"/>
    </location>
</feature>
<dbReference type="InterPro" id="IPR046357">
    <property type="entry name" value="PPIase_dom_sf"/>
</dbReference>
<evidence type="ECO:0000256" key="4">
    <source>
        <dbReference type="SAM" id="Phobius"/>
    </source>
</evidence>
<keyword evidence="2" id="KW-0175">Coiled coil</keyword>
<dbReference type="CDD" id="cd22541">
    <property type="entry name" value="SP5_N"/>
    <property type="match status" value="1"/>
</dbReference>
<dbReference type="OrthoDB" id="5842926at2759"/>
<feature type="compositionally biased region" description="Low complexity" evidence="3">
    <location>
        <begin position="381"/>
        <end position="395"/>
    </location>
</feature>
<feature type="region of interest" description="Disordered" evidence="3">
    <location>
        <begin position="987"/>
        <end position="1081"/>
    </location>
</feature>
<evidence type="ECO:0000313" key="7">
    <source>
        <dbReference type="Proteomes" id="UP000887013"/>
    </source>
</evidence>
<feature type="compositionally biased region" description="Basic and acidic residues" evidence="3">
    <location>
        <begin position="290"/>
        <end position="307"/>
    </location>
</feature>
<dbReference type="SUPFAM" id="SSF54534">
    <property type="entry name" value="FKBP-like"/>
    <property type="match status" value="1"/>
</dbReference>
<evidence type="ECO:0000256" key="3">
    <source>
        <dbReference type="SAM" id="MobiDB-lite"/>
    </source>
</evidence>
<feature type="compositionally biased region" description="Basic and acidic residues" evidence="3">
    <location>
        <begin position="990"/>
        <end position="1006"/>
    </location>
</feature>
<dbReference type="AlphaFoldDB" id="A0A8X6PV73"/>
<dbReference type="EC" id="5.2.1.8" evidence="1"/>
<feature type="region of interest" description="Disordered" evidence="3">
    <location>
        <begin position="352"/>
        <end position="402"/>
    </location>
</feature>
<keyword evidence="4" id="KW-0812">Transmembrane</keyword>
<evidence type="ECO:0000313" key="6">
    <source>
        <dbReference type="EMBL" id="GFT90977.1"/>
    </source>
</evidence>
<gene>
    <name evidence="6" type="primary">FKBP15</name>
    <name evidence="6" type="ORF">NPIL_15462</name>
</gene>
<dbReference type="PANTHER" id="PTHR44927:SF1">
    <property type="entry name" value="FK506-BINDING PROTEIN 15"/>
    <property type="match status" value="1"/>
</dbReference>
<dbReference type="EMBL" id="BMAW01074179">
    <property type="protein sequence ID" value="GFT90977.1"/>
    <property type="molecule type" value="Genomic_DNA"/>
</dbReference>
<keyword evidence="1" id="KW-0413">Isomerase</keyword>
<evidence type="ECO:0000259" key="5">
    <source>
        <dbReference type="PROSITE" id="PS50059"/>
    </source>
</evidence>
<evidence type="ECO:0000256" key="1">
    <source>
        <dbReference type="PROSITE-ProRule" id="PRU00277"/>
    </source>
</evidence>
<dbReference type="Proteomes" id="UP000887013">
    <property type="component" value="Unassembled WGS sequence"/>
</dbReference>
<dbReference type="Pfam" id="PF23649">
    <property type="entry name" value="FKBP15"/>
    <property type="match status" value="1"/>
</dbReference>
<protein>
    <recommendedName>
        <fullName evidence="1">peptidylprolyl isomerase</fullName>
        <ecNumber evidence="1">5.2.1.8</ecNumber>
    </recommendedName>
</protein>
<dbReference type="GO" id="GO:0003755">
    <property type="term" value="F:peptidyl-prolyl cis-trans isomerase activity"/>
    <property type="evidence" value="ECO:0007669"/>
    <property type="project" value="UniProtKB-KW"/>
</dbReference>
<evidence type="ECO:0000256" key="2">
    <source>
        <dbReference type="SAM" id="Coils"/>
    </source>
</evidence>
<name>A0A8X6PV73_NEPPI</name>
<dbReference type="Pfam" id="PF00254">
    <property type="entry name" value="FKBP_C"/>
    <property type="match status" value="1"/>
</dbReference>
<feature type="region of interest" description="Disordered" evidence="3">
    <location>
        <begin position="277"/>
        <end position="307"/>
    </location>
</feature>
<dbReference type="Gene3D" id="3.10.50.40">
    <property type="match status" value="1"/>
</dbReference>
<keyword evidence="4" id="KW-1133">Transmembrane helix</keyword>
<dbReference type="InterPro" id="IPR001179">
    <property type="entry name" value="PPIase_FKBP_dom"/>
</dbReference>
<comment type="catalytic activity">
    <reaction evidence="1">
        <text>[protein]-peptidylproline (omega=180) = [protein]-peptidylproline (omega=0)</text>
        <dbReference type="Rhea" id="RHEA:16237"/>
        <dbReference type="Rhea" id="RHEA-COMP:10747"/>
        <dbReference type="Rhea" id="RHEA-COMP:10748"/>
        <dbReference type="ChEBI" id="CHEBI:83833"/>
        <dbReference type="ChEBI" id="CHEBI:83834"/>
        <dbReference type="EC" id="5.2.1.8"/>
    </reaction>
</comment>
<accession>A0A8X6PV73</accession>
<reference evidence="6" key="1">
    <citation type="submission" date="2020-08" db="EMBL/GenBank/DDBJ databases">
        <title>Multicomponent nature underlies the extraordinary mechanical properties of spider dragline silk.</title>
        <authorList>
            <person name="Kono N."/>
            <person name="Nakamura H."/>
            <person name="Mori M."/>
            <person name="Yoshida Y."/>
            <person name="Ohtoshi R."/>
            <person name="Malay A.D."/>
            <person name="Moran D.A.P."/>
            <person name="Tomita M."/>
            <person name="Numata K."/>
            <person name="Arakawa K."/>
        </authorList>
    </citation>
    <scope>NUCLEOTIDE SEQUENCE</scope>
</reference>
<feature type="compositionally biased region" description="Polar residues" evidence="3">
    <location>
        <begin position="1048"/>
        <end position="1059"/>
    </location>
</feature>
<dbReference type="PANTHER" id="PTHR44927">
    <property type="entry name" value="FK506-BINDING PROTEIN 15"/>
    <property type="match status" value="1"/>
</dbReference>
<feature type="coiled-coil region" evidence="2">
    <location>
        <begin position="602"/>
        <end position="796"/>
    </location>
</feature>
<keyword evidence="1" id="KW-0697">Rotamase</keyword>
<sequence length="1117" mass="124398">MDEEEGDFSLNPTARSRLSSLFQTENASGDVNQALTFTAPKQPRKNENTQSSAGTFKLLHASVVHAYKLKDGNYANQGKLGCAILGLHESASYKFLLYKGKQVQVTACNIVPNFKFHIQPNNYVNFFDEKNENWSINFDSETHLTEFAKQIALAKTNSEGKNPSTLIVQDLILGEGPSIDTGDSAEVKYTSWSLSNYSFGQVLDSNMKTESAFRLRLGKSKIMKGWSDGLIGVQKGSRRLLIIPPDLIGEGTSPSVPPNTTVIFEILVIKVKISRESSHSPSPNKVPENAAEKKPEIMPRPSISHEDNIRLRGASISEQLSQSPKKDKAQLISRMAKMGTATLPFHGAVVAHVSSESENEEEIQSETPPVQSSSSRTASPKSFTKSSSRKNSGSSVVGQSVPMQTVQPQFMQESVPMQTSQLSSQISLNSPATLPTQQTFLTPSSTISFPTYQPQFQAPFPMHSMPGMIPTSMADTHLPMLITETRNQNTEVRLSLSKITDKVDTVIQKVDDLRLQQGRTPSLGPAPFMDSSILVQNIERIVQENKQLKEEVETKNAKIQSLNEKICDLFQRNQRFFEESNNILEQRSDSIQAVSTQSQAKILSLENEKAKLSSDLLDATSRLNSLETELNKFQSHKSELKQKLLEYEKEAEMRLSDSTAQNESLLNSLKLRLKNAEGENELLSVKLNNLEMQYKQLLETKATLEKLVKENESKMEEVKNKTEKEMKEMYDKEIRYYQAKLNEVAASASEKGDISDQFTIEKEILKREKEQILNESEDLLSKNQELQERLKTSEMSQEICEKKIHELQKELEKALSWKRKYEVFYEKTKAMKEKYDSEIAELVAEIKQLRASGLSQVSPDFSGEIKKVMNALFKILQGKFETNTSYPGTKVLELTLQSIRVLTFQMLEMKSRASSSSSEQDVESVKATSAALAENSNVSETDGSEPQTSNLQSKAAEEISSSPLPIQENGLDEFNVESKVNTAAISETSEGDKYVEEHSDFEKSGVESEVDSVPEGAACDQNGVDSNLDGSKSTNVPQTSKAEETKVIPQNTKEVNVNRSSPESSEQLFSSNEFAVPEGSKPPQGIAPHAFGRLAQKIFIALLLLYVVFWIGAWVHG</sequence>
<organism evidence="6 7">
    <name type="scientific">Nephila pilipes</name>
    <name type="common">Giant wood spider</name>
    <name type="synonym">Nephila maculata</name>
    <dbReference type="NCBI Taxonomy" id="299642"/>
    <lineage>
        <taxon>Eukaryota</taxon>
        <taxon>Metazoa</taxon>
        <taxon>Ecdysozoa</taxon>
        <taxon>Arthropoda</taxon>
        <taxon>Chelicerata</taxon>
        <taxon>Arachnida</taxon>
        <taxon>Araneae</taxon>
        <taxon>Araneomorphae</taxon>
        <taxon>Entelegynae</taxon>
        <taxon>Araneoidea</taxon>
        <taxon>Nephilidae</taxon>
        <taxon>Nephila</taxon>
    </lineage>
</organism>
<feature type="compositionally biased region" description="Polar residues" evidence="3">
    <location>
        <begin position="934"/>
        <end position="964"/>
    </location>
</feature>
<dbReference type="InterPro" id="IPR056598">
    <property type="entry name" value="FKBP-15_dom"/>
</dbReference>
<feature type="coiled-coil region" evidence="2">
    <location>
        <begin position="531"/>
        <end position="565"/>
    </location>
</feature>
<proteinExistence type="predicted"/>
<feature type="coiled-coil region" evidence="2">
    <location>
        <begin position="825"/>
        <end position="852"/>
    </location>
</feature>
<keyword evidence="7" id="KW-1185">Reference proteome</keyword>
<feature type="compositionally biased region" description="Polar residues" evidence="3">
    <location>
        <begin position="1023"/>
        <end position="1040"/>
    </location>
</feature>
<feature type="compositionally biased region" description="Low complexity" evidence="3">
    <location>
        <begin position="1060"/>
        <end position="1071"/>
    </location>
</feature>
<dbReference type="PROSITE" id="PS50059">
    <property type="entry name" value="FKBP_PPIASE"/>
    <property type="match status" value="1"/>
</dbReference>
<keyword evidence="4" id="KW-0472">Membrane</keyword>
<feature type="transmembrane region" description="Helical" evidence="4">
    <location>
        <begin position="1098"/>
        <end position="1115"/>
    </location>
</feature>
<comment type="caution">
    <text evidence="6">The sequence shown here is derived from an EMBL/GenBank/DDBJ whole genome shotgun (WGS) entry which is preliminary data.</text>
</comment>